<organism evidence="2 3">
    <name type="scientific">Magallana gigas</name>
    <name type="common">Pacific oyster</name>
    <name type="synonym">Crassostrea gigas</name>
    <dbReference type="NCBI Taxonomy" id="29159"/>
    <lineage>
        <taxon>Eukaryota</taxon>
        <taxon>Metazoa</taxon>
        <taxon>Spiralia</taxon>
        <taxon>Lophotrochozoa</taxon>
        <taxon>Mollusca</taxon>
        <taxon>Bivalvia</taxon>
        <taxon>Autobranchia</taxon>
        <taxon>Pteriomorphia</taxon>
        <taxon>Ostreida</taxon>
        <taxon>Ostreoidea</taxon>
        <taxon>Ostreidae</taxon>
        <taxon>Magallana</taxon>
    </lineage>
</organism>
<name>A0A8W8LM68_MAGGI</name>
<proteinExistence type="predicted"/>
<dbReference type="PROSITE" id="PS50948">
    <property type="entry name" value="PAN"/>
    <property type="match status" value="1"/>
</dbReference>
<protein>
    <recommendedName>
        <fullName evidence="1">Apple domain-containing protein</fullName>
    </recommendedName>
</protein>
<dbReference type="AlphaFoldDB" id="A0A8W8LM68"/>
<reference evidence="2" key="1">
    <citation type="submission" date="2022-08" db="UniProtKB">
        <authorList>
            <consortium name="EnsemblMetazoa"/>
        </authorList>
    </citation>
    <scope>IDENTIFICATION</scope>
    <source>
        <strain evidence="2">05x7-T-G4-1.051#20</strain>
    </source>
</reference>
<sequence length="246" mass="26829">MASVKWLQWIVLEFFSFTMCLAKYFTLVLPHADKSSTVIPIGVLTSQTKLHCATLCDLVPSCYSFTYSIDSLADNCRLLPSTAKSSTFTVSAAGNKHYERKVDCGACSTANYTLAMTNTFSCQLQQETPHPSGWVKSDSGIVLNGNNQDHVATSSGCNTNPIYQCLQFGWYGTGPLTLTVSGGSGVWPTTYFSKSAEEGQYLQELVKLDIGPQDSTVIRFIGHKNTPSSLGLFFIRMTNCPCSCVT</sequence>
<evidence type="ECO:0000313" key="2">
    <source>
        <dbReference type="EnsemblMetazoa" id="G28735.1:cds"/>
    </source>
</evidence>
<feature type="domain" description="Apple" evidence="1">
    <location>
        <begin position="20"/>
        <end position="104"/>
    </location>
</feature>
<dbReference type="Proteomes" id="UP000005408">
    <property type="component" value="Unassembled WGS sequence"/>
</dbReference>
<evidence type="ECO:0000259" key="1">
    <source>
        <dbReference type="PROSITE" id="PS50948"/>
    </source>
</evidence>
<keyword evidence="3" id="KW-1185">Reference proteome</keyword>
<dbReference type="InterPro" id="IPR003609">
    <property type="entry name" value="Pan_app"/>
</dbReference>
<evidence type="ECO:0000313" key="3">
    <source>
        <dbReference type="Proteomes" id="UP000005408"/>
    </source>
</evidence>
<dbReference type="EnsemblMetazoa" id="G28735.1">
    <property type="protein sequence ID" value="G28735.1:cds"/>
    <property type="gene ID" value="G28735"/>
</dbReference>
<accession>A0A8W8LM68</accession>